<evidence type="ECO:0000313" key="2">
    <source>
        <dbReference type="EMBL" id="MCZ3372914.1"/>
    </source>
</evidence>
<dbReference type="RefSeq" id="WP_157197536.1">
    <property type="nucleotide sequence ID" value="NZ_JAPVER010000018.1"/>
</dbReference>
<protein>
    <submittedName>
        <fullName evidence="2">Uncharacterized protein</fullName>
    </submittedName>
</protein>
<keyword evidence="3" id="KW-1185">Reference proteome</keyword>
<gene>
    <name evidence="2" type="ORF">O3H35_09715</name>
    <name evidence="1" type="ORF">O3H54_04595</name>
</gene>
<dbReference type="EMBL" id="JAPVES010000030">
    <property type="protein sequence ID" value="MCZ3372914.1"/>
    <property type="molecule type" value="Genomic_DNA"/>
</dbReference>
<reference evidence="2" key="1">
    <citation type="submission" date="2022-12" db="EMBL/GenBank/DDBJ databases">
        <title>Reclassification of two methanogenic archaea species isolated from the Kolyma lowland permafrost.</title>
        <authorList>
            <person name="Trubitsyn V.E."/>
            <person name="Rivkina E.M."/>
            <person name="Shcherbakova V.A."/>
        </authorList>
    </citation>
    <scope>NUCLEOTIDE SEQUENCE</scope>
    <source>
        <strain evidence="1">M2</strain>
        <strain evidence="2">MK4</strain>
    </source>
</reference>
<comment type="caution">
    <text evidence="2">The sequence shown here is derived from an EMBL/GenBank/DDBJ whole genome shotgun (WGS) entry which is preliminary data.</text>
</comment>
<proteinExistence type="predicted"/>
<dbReference type="GeneID" id="300261134"/>
<evidence type="ECO:0000313" key="1">
    <source>
        <dbReference type="EMBL" id="MCZ3365159.1"/>
    </source>
</evidence>
<dbReference type="EMBL" id="JAPVER010000018">
    <property type="protein sequence ID" value="MCZ3365159.1"/>
    <property type="molecule type" value="Genomic_DNA"/>
</dbReference>
<dbReference type="AlphaFoldDB" id="A0A9E5DKU5"/>
<organism evidence="2">
    <name type="scientific">Methanobacterium veterum</name>
    <dbReference type="NCBI Taxonomy" id="408577"/>
    <lineage>
        <taxon>Archaea</taxon>
        <taxon>Methanobacteriati</taxon>
        <taxon>Methanobacteriota</taxon>
        <taxon>Methanomada group</taxon>
        <taxon>Methanobacteria</taxon>
        <taxon>Methanobacteriales</taxon>
        <taxon>Methanobacteriaceae</taxon>
        <taxon>Methanobacterium</taxon>
    </lineage>
</organism>
<evidence type="ECO:0000313" key="3">
    <source>
        <dbReference type="Proteomes" id="UP001068021"/>
    </source>
</evidence>
<accession>A0A9E5DKU5</accession>
<name>A0A9E5DKU5_9EURY</name>
<dbReference type="Proteomes" id="UP001068021">
    <property type="component" value="Unassembled WGS sequence"/>
</dbReference>
<dbReference type="Proteomes" id="UP001074446">
    <property type="component" value="Unassembled WGS sequence"/>
</dbReference>
<sequence length="205" mass="22706">MGHGGGTIKRQKLCALLLVVGMAVGICPSIAGASDQNASDNNAQIGLQEHTNVLEVNAASTIKVKVWYKHWYKSHGKWRYVWKYYYKYKTSTAKAASSYSSSSYTSSGKADTFSDPKLNSIMKSAAGYGYRSGVSTAAGLVKYKAGDCWAYSAYLDSKFKAAGYKSRVIQYATSYSSRHRSVQLYQEGTWKTVPYRAYGYNYLIV</sequence>